<feature type="domain" description="Rhodanese" evidence="3">
    <location>
        <begin position="22"/>
        <end position="138"/>
    </location>
</feature>
<dbReference type="InterPro" id="IPR058840">
    <property type="entry name" value="AAA_SelU"/>
</dbReference>
<dbReference type="EC" id="2.5.1.-" evidence="4"/>
<comment type="caution">
    <text evidence="4">The sequence shown here is derived from an EMBL/GenBank/DDBJ whole genome shotgun (WGS) entry which is preliminary data.</text>
</comment>
<dbReference type="PANTHER" id="PTHR30401:SF0">
    <property type="entry name" value="TRNA 2-SELENOURIDINE SYNTHASE"/>
    <property type="match status" value="1"/>
</dbReference>
<proteinExistence type="predicted"/>
<dbReference type="NCBIfam" id="NF008752">
    <property type="entry name" value="PRK11784.1-4"/>
    <property type="match status" value="1"/>
</dbReference>
<evidence type="ECO:0000313" key="4">
    <source>
        <dbReference type="EMBL" id="MFC5474960.1"/>
    </source>
</evidence>
<dbReference type="InterPro" id="IPR017582">
    <property type="entry name" value="SelU"/>
</dbReference>
<dbReference type="NCBIfam" id="TIGR03167">
    <property type="entry name" value="tRNA_sel_U_synt"/>
    <property type="match status" value="1"/>
</dbReference>
<dbReference type="PROSITE" id="PS50206">
    <property type="entry name" value="RHODANESE_3"/>
    <property type="match status" value="1"/>
</dbReference>
<dbReference type="SUPFAM" id="SSF52540">
    <property type="entry name" value="P-loop containing nucleoside triphosphate hydrolases"/>
    <property type="match status" value="1"/>
</dbReference>
<name>A0ABW0M9Q8_9BURK</name>
<gene>
    <name evidence="4" type="primary">mnmH</name>
    <name evidence="4" type="ORF">ACFPM8_13445</name>
</gene>
<protein>
    <submittedName>
        <fullName evidence="4">tRNA 2-selenouridine(34) synthase MnmH</fullName>
        <ecNumber evidence="4">2.5.1.-</ecNumber>
    </submittedName>
</protein>
<dbReference type="SMART" id="SM00450">
    <property type="entry name" value="RHOD"/>
    <property type="match status" value="1"/>
</dbReference>
<dbReference type="Pfam" id="PF00581">
    <property type="entry name" value="Rhodanese"/>
    <property type="match status" value="1"/>
</dbReference>
<dbReference type="InterPro" id="IPR027417">
    <property type="entry name" value="P-loop_NTPase"/>
</dbReference>
<dbReference type="PANTHER" id="PTHR30401">
    <property type="entry name" value="TRNA 2-SELENOURIDINE SYNTHASE"/>
    <property type="match status" value="1"/>
</dbReference>
<dbReference type="Pfam" id="PF26341">
    <property type="entry name" value="AAA_SelU"/>
    <property type="match status" value="1"/>
</dbReference>
<dbReference type="SUPFAM" id="SSF52821">
    <property type="entry name" value="Rhodanese/Cell cycle control phosphatase"/>
    <property type="match status" value="1"/>
</dbReference>
<dbReference type="Gene3D" id="3.40.250.10">
    <property type="entry name" value="Rhodanese-like domain"/>
    <property type="match status" value="1"/>
</dbReference>
<reference evidence="5" key="1">
    <citation type="journal article" date="2019" name="Int. J. Syst. Evol. Microbiol.">
        <title>The Global Catalogue of Microorganisms (GCM) 10K type strain sequencing project: providing services to taxonomists for standard genome sequencing and annotation.</title>
        <authorList>
            <consortium name="The Broad Institute Genomics Platform"/>
            <consortium name="The Broad Institute Genome Sequencing Center for Infectious Disease"/>
            <person name="Wu L."/>
            <person name="Ma J."/>
        </authorList>
    </citation>
    <scope>NUCLEOTIDE SEQUENCE [LARGE SCALE GENOMIC DNA]</scope>
    <source>
        <strain evidence="5">JCM 17066</strain>
    </source>
</reference>
<keyword evidence="4" id="KW-0808">Transferase</keyword>
<evidence type="ECO:0000313" key="5">
    <source>
        <dbReference type="Proteomes" id="UP001596045"/>
    </source>
</evidence>
<dbReference type="Proteomes" id="UP001596045">
    <property type="component" value="Unassembled WGS sequence"/>
</dbReference>
<evidence type="ECO:0000256" key="2">
    <source>
        <dbReference type="SAM" id="MobiDB-lite"/>
    </source>
</evidence>
<feature type="region of interest" description="Disordered" evidence="2">
    <location>
        <begin position="351"/>
        <end position="374"/>
    </location>
</feature>
<organism evidence="4 5">
    <name type="scientific">Paraherbaspirillum soli</name>
    <dbReference type="NCBI Taxonomy" id="631222"/>
    <lineage>
        <taxon>Bacteria</taxon>
        <taxon>Pseudomonadati</taxon>
        <taxon>Pseudomonadota</taxon>
        <taxon>Betaproteobacteria</taxon>
        <taxon>Burkholderiales</taxon>
        <taxon>Oxalobacteraceae</taxon>
        <taxon>Paraherbaspirillum</taxon>
    </lineage>
</organism>
<accession>A0ABW0M9Q8</accession>
<dbReference type="GO" id="GO:0016740">
    <property type="term" value="F:transferase activity"/>
    <property type="evidence" value="ECO:0007669"/>
    <property type="project" value="UniProtKB-KW"/>
</dbReference>
<keyword evidence="1" id="KW-0711">Selenium</keyword>
<dbReference type="EMBL" id="JBHSMT010000025">
    <property type="protein sequence ID" value="MFC5474960.1"/>
    <property type="molecule type" value="Genomic_DNA"/>
</dbReference>
<keyword evidence="5" id="KW-1185">Reference proteome</keyword>
<evidence type="ECO:0000256" key="1">
    <source>
        <dbReference type="ARBA" id="ARBA00023266"/>
    </source>
</evidence>
<evidence type="ECO:0000259" key="3">
    <source>
        <dbReference type="PROSITE" id="PS50206"/>
    </source>
</evidence>
<dbReference type="InterPro" id="IPR001763">
    <property type="entry name" value="Rhodanese-like_dom"/>
</dbReference>
<dbReference type="NCBIfam" id="NF008750">
    <property type="entry name" value="PRK11784.1-2"/>
    <property type="match status" value="1"/>
</dbReference>
<dbReference type="RefSeq" id="WP_378998068.1">
    <property type="nucleotide sequence ID" value="NZ_JBHSMT010000025.1"/>
</dbReference>
<sequence length="374" mass="41665">MKYPAVLPFAEVLPQLDQFDAIIDVRSPWEFAEDHIPGAINCPVLDDAQRVQIGTMYKQVNAFEAKKLGAVLVAKNIAQHIETQFLTQPREWQPLIYCWRGGNRSGAMAHILAKIGWPVAQLDGGYKEYRRHVNTALAELPQRLTFKVMCGPTGSGKSRLLQVLAAQGAQVLDLEQLAAHRGSVLGNLPAQAQPAQKTFESRIWDLLRRFDPARPVFVESESKKVGNLRVPDALMEKMRSSSCIALTLARAERVKLLMEDYAHFINDPSLLNAQLDCLRYLHGRDTIGRWQQMALDGRMAELVDELLVKHYDPAYLQSIKRNFEQFTAAQGLELQDISAAAFLQAALHLHSSTPQSPTSPPGPLCATLPKQASN</sequence>
<dbReference type="InterPro" id="IPR036873">
    <property type="entry name" value="Rhodanese-like_dom_sf"/>
</dbReference>